<dbReference type="OrthoDB" id="9792518at2"/>
<dbReference type="InterPro" id="IPR023214">
    <property type="entry name" value="HAD_sf"/>
</dbReference>
<dbReference type="InterPro" id="IPR036412">
    <property type="entry name" value="HAD-like_sf"/>
</dbReference>
<keyword evidence="2" id="KW-1185">Reference proteome</keyword>
<evidence type="ECO:0000313" key="2">
    <source>
        <dbReference type="Proteomes" id="UP000261905"/>
    </source>
</evidence>
<dbReference type="AlphaFoldDB" id="A0A371PMI5"/>
<dbReference type="InterPro" id="IPR023198">
    <property type="entry name" value="PGP-like_dom2"/>
</dbReference>
<dbReference type="Gene3D" id="1.10.150.240">
    <property type="entry name" value="Putative phosphatase, domain 2"/>
    <property type="match status" value="1"/>
</dbReference>
<gene>
    <name evidence="1" type="ORF">DX130_07550</name>
</gene>
<dbReference type="Proteomes" id="UP000261905">
    <property type="component" value="Unassembled WGS sequence"/>
</dbReference>
<dbReference type="Gene3D" id="3.40.50.1000">
    <property type="entry name" value="HAD superfamily/HAD-like"/>
    <property type="match status" value="1"/>
</dbReference>
<sequence>MIHTIIFDMDGTLFQTETILEISLQDAYDRLRAQNQWNKETPIDKFREIMDFSMIYTFSL</sequence>
<name>A0A371PMI5_9BACL</name>
<dbReference type="SUPFAM" id="SSF56784">
    <property type="entry name" value="HAD-like"/>
    <property type="match status" value="1"/>
</dbReference>
<organism evidence="1 2">
    <name type="scientific">Paenibacillus paeoniae</name>
    <dbReference type="NCBI Taxonomy" id="2292705"/>
    <lineage>
        <taxon>Bacteria</taxon>
        <taxon>Bacillati</taxon>
        <taxon>Bacillota</taxon>
        <taxon>Bacilli</taxon>
        <taxon>Bacillales</taxon>
        <taxon>Paenibacillaceae</taxon>
        <taxon>Paenibacillus</taxon>
    </lineage>
</organism>
<dbReference type="EMBL" id="QUBQ01000001">
    <property type="protein sequence ID" value="REK76869.1"/>
    <property type="molecule type" value="Genomic_DNA"/>
</dbReference>
<protein>
    <submittedName>
        <fullName evidence="1">Uncharacterized protein</fullName>
    </submittedName>
</protein>
<accession>A0A371PMI5</accession>
<proteinExistence type="predicted"/>
<evidence type="ECO:0000313" key="1">
    <source>
        <dbReference type="EMBL" id="REK76869.1"/>
    </source>
</evidence>
<comment type="caution">
    <text evidence="1">The sequence shown here is derived from an EMBL/GenBank/DDBJ whole genome shotgun (WGS) entry which is preliminary data.</text>
</comment>
<reference evidence="1 2" key="1">
    <citation type="submission" date="2018-08" db="EMBL/GenBank/DDBJ databases">
        <title>Paenibacillus sp. M4BSY-1, whole genome shotgun sequence.</title>
        <authorList>
            <person name="Tuo L."/>
        </authorList>
    </citation>
    <scope>NUCLEOTIDE SEQUENCE [LARGE SCALE GENOMIC DNA]</scope>
    <source>
        <strain evidence="1 2">M4BSY-1</strain>
    </source>
</reference>